<reference evidence="1 2" key="1">
    <citation type="submission" date="2021-06" db="EMBL/GenBank/DDBJ databases">
        <authorList>
            <person name="Kallberg Y."/>
            <person name="Tangrot J."/>
            <person name="Rosling A."/>
        </authorList>
    </citation>
    <scope>NUCLEOTIDE SEQUENCE [LARGE SCALE GENOMIC DNA]</scope>
    <source>
        <strain evidence="1 2">120-4 pot B 10/14</strain>
    </source>
</reference>
<feature type="non-terminal residue" evidence="1">
    <location>
        <position position="1"/>
    </location>
</feature>
<sequence length="60" mass="6640">QISKRNLDKRQYGGASTFAAQGAGVDANAPIISVNEINYEKIEQSEMNNIIDEIIEENDN</sequence>
<name>A0ABN7XEK4_GIGMA</name>
<comment type="caution">
    <text evidence="1">The sequence shown here is derived from an EMBL/GenBank/DDBJ whole genome shotgun (WGS) entry which is preliminary data.</text>
</comment>
<keyword evidence="2" id="KW-1185">Reference proteome</keyword>
<protein>
    <submittedName>
        <fullName evidence="1">29401_t:CDS:1</fullName>
    </submittedName>
</protein>
<evidence type="ECO:0000313" key="2">
    <source>
        <dbReference type="Proteomes" id="UP000789901"/>
    </source>
</evidence>
<gene>
    <name evidence="1" type="ORF">GMARGA_LOCUS42388</name>
</gene>
<accession>A0ABN7XEK4</accession>
<proteinExistence type="predicted"/>
<dbReference type="EMBL" id="CAJVQB010126135">
    <property type="protein sequence ID" value="CAG8853567.1"/>
    <property type="molecule type" value="Genomic_DNA"/>
</dbReference>
<dbReference type="Proteomes" id="UP000789901">
    <property type="component" value="Unassembled WGS sequence"/>
</dbReference>
<organism evidence="1 2">
    <name type="scientific">Gigaspora margarita</name>
    <dbReference type="NCBI Taxonomy" id="4874"/>
    <lineage>
        <taxon>Eukaryota</taxon>
        <taxon>Fungi</taxon>
        <taxon>Fungi incertae sedis</taxon>
        <taxon>Mucoromycota</taxon>
        <taxon>Glomeromycotina</taxon>
        <taxon>Glomeromycetes</taxon>
        <taxon>Diversisporales</taxon>
        <taxon>Gigasporaceae</taxon>
        <taxon>Gigaspora</taxon>
    </lineage>
</organism>
<evidence type="ECO:0000313" key="1">
    <source>
        <dbReference type="EMBL" id="CAG8853567.1"/>
    </source>
</evidence>